<feature type="region of interest" description="Disordered" evidence="2">
    <location>
        <begin position="173"/>
        <end position="239"/>
    </location>
</feature>
<dbReference type="AlphaFoldDB" id="A0A2Z7C5U8"/>
<feature type="compositionally biased region" description="Basic and acidic residues" evidence="2">
    <location>
        <begin position="207"/>
        <end position="225"/>
    </location>
</feature>
<feature type="region of interest" description="Disordered" evidence="2">
    <location>
        <begin position="424"/>
        <end position="454"/>
    </location>
</feature>
<evidence type="ECO:0000256" key="2">
    <source>
        <dbReference type="SAM" id="MobiDB-lite"/>
    </source>
</evidence>
<feature type="region of interest" description="Disordered" evidence="2">
    <location>
        <begin position="689"/>
        <end position="773"/>
    </location>
</feature>
<evidence type="ECO:0000313" key="4">
    <source>
        <dbReference type="Proteomes" id="UP000250235"/>
    </source>
</evidence>
<name>A0A2Z7C5U8_9LAMI</name>
<accession>A0A2Z7C5U8</accession>
<evidence type="ECO:0000313" key="3">
    <source>
        <dbReference type="EMBL" id="KZV42087.1"/>
    </source>
</evidence>
<dbReference type="Proteomes" id="UP000250235">
    <property type="component" value="Unassembled WGS sequence"/>
</dbReference>
<gene>
    <name evidence="3" type="ORF">F511_11683</name>
</gene>
<feature type="coiled-coil region" evidence="1">
    <location>
        <begin position="299"/>
        <end position="358"/>
    </location>
</feature>
<feature type="region of interest" description="Disordered" evidence="2">
    <location>
        <begin position="469"/>
        <end position="491"/>
    </location>
</feature>
<feature type="compositionally biased region" description="Polar residues" evidence="2">
    <location>
        <begin position="226"/>
        <end position="239"/>
    </location>
</feature>
<feature type="region of interest" description="Disordered" evidence="2">
    <location>
        <begin position="1"/>
        <end position="20"/>
    </location>
</feature>
<proteinExistence type="predicted"/>
<evidence type="ECO:0000256" key="1">
    <source>
        <dbReference type="SAM" id="Coils"/>
    </source>
</evidence>
<organism evidence="3 4">
    <name type="scientific">Dorcoceras hygrometricum</name>
    <dbReference type="NCBI Taxonomy" id="472368"/>
    <lineage>
        <taxon>Eukaryota</taxon>
        <taxon>Viridiplantae</taxon>
        <taxon>Streptophyta</taxon>
        <taxon>Embryophyta</taxon>
        <taxon>Tracheophyta</taxon>
        <taxon>Spermatophyta</taxon>
        <taxon>Magnoliopsida</taxon>
        <taxon>eudicotyledons</taxon>
        <taxon>Gunneridae</taxon>
        <taxon>Pentapetalae</taxon>
        <taxon>asterids</taxon>
        <taxon>lamiids</taxon>
        <taxon>Lamiales</taxon>
        <taxon>Gesneriaceae</taxon>
        <taxon>Didymocarpoideae</taxon>
        <taxon>Trichosporeae</taxon>
        <taxon>Loxocarpinae</taxon>
        <taxon>Dorcoceras</taxon>
    </lineage>
</organism>
<feature type="region of interest" description="Disordered" evidence="2">
    <location>
        <begin position="37"/>
        <end position="58"/>
    </location>
</feature>
<dbReference type="EMBL" id="KQ999306">
    <property type="protein sequence ID" value="KZV42087.1"/>
    <property type="molecule type" value="Genomic_DNA"/>
</dbReference>
<keyword evidence="4" id="KW-1185">Reference proteome</keyword>
<sequence length="773" mass="86127">MIADELAPRRGARAPGHREAVVGCRDSNDGLRLASVPAATNTRSEGAGSVSGVAPPMPKSGSVREKYACVSGNPSSHKGWMSRYFFIKRISSRENPWGCDMSWRDNAYTQPPSTPEPAPELTDFLKVTREKCFNAQELIEEDLLCHFKFSGKGVPLVGDLGERMSKAEMLRALKERKADPEGTSRSLSKGKRKGAEERGEKRKKRQHEQGTHESGREPVPKEAIKETSTSGAKPSGSVSLDFTRRLIPDRDYNLVNSVPDLAALEAASLHLMQAVVWSGSVSNRILHAREEITKTKHSMDGVIQEHEGLMKQLEEIQATHDRENEEMALELESSQTRALRAEEENKALQAEVAKWKDEAANSWELEKENFLQSKEFRVLCSGKALAFFEKGFDGCLAQFRESGYTEEEHPASFLDVERALANLPDDEEEEGSSSAEELAPRRGARAPGHREAVVGCRDSNDGLRLASVPAATNTRSEGAGSVSGIAPPMSKSGSVREKYAVIKRNMIIPRRQIFRRPSLLAVYRVIYNDIPTPTTQAARCSRTDLPSWCSSPTRKNSMSSNTIDLGPWRDVMAVEWEYAIKFRIDAKCNQWEMRGQDKPARIEENQIRNLVQAGCLREMGLLWKMEMEMKMRKNLIAGCTRSVSIGPAGTEKSQAGSDKKKSIVADQIGRELQAIEKMPKLKQYIRSQRYCRRGRSQASTHNQRRDQLGRNQFGAHSVQISLEHSRGDQSRAGVNKSSLDEMQPAERQARRPAGSKLAERSDLDKPAQTNKAV</sequence>
<protein>
    <submittedName>
        <fullName evidence="3">Uncharacterized protein</fullName>
    </submittedName>
</protein>
<reference evidence="3 4" key="1">
    <citation type="journal article" date="2015" name="Proc. Natl. Acad. Sci. U.S.A.">
        <title>The resurrection genome of Boea hygrometrica: A blueprint for survival of dehydration.</title>
        <authorList>
            <person name="Xiao L."/>
            <person name="Yang G."/>
            <person name="Zhang L."/>
            <person name="Yang X."/>
            <person name="Zhao S."/>
            <person name="Ji Z."/>
            <person name="Zhou Q."/>
            <person name="Hu M."/>
            <person name="Wang Y."/>
            <person name="Chen M."/>
            <person name="Xu Y."/>
            <person name="Jin H."/>
            <person name="Xiao X."/>
            <person name="Hu G."/>
            <person name="Bao F."/>
            <person name="Hu Y."/>
            <person name="Wan P."/>
            <person name="Li L."/>
            <person name="Deng X."/>
            <person name="Kuang T."/>
            <person name="Xiang C."/>
            <person name="Zhu J.K."/>
            <person name="Oliver M.J."/>
            <person name="He Y."/>
        </authorList>
    </citation>
    <scope>NUCLEOTIDE SEQUENCE [LARGE SCALE GENOMIC DNA]</scope>
    <source>
        <strain evidence="4">cv. XS01</strain>
    </source>
</reference>
<feature type="compositionally biased region" description="Basic and acidic residues" evidence="2">
    <location>
        <begin position="173"/>
        <end position="182"/>
    </location>
</feature>
<keyword evidence="1" id="KW-0175">Coiled coil</keyword>